<dbReference type="AlphaFoldDB" id="A0A3B1DLR8"/>
<name>A0A3B1DLR8_9ZZZZ</name>
<gene>
    <name evidence="9" type="ORF">MNBD_NITROSPIRAE02-384</name>
</gene>
<keyword evidence="6" id="KW-0812">Transmembrane</keyword>
<keyword evidence="4" id="KW-0969">Cilium</keyword>
<evidence type="ECO:0000259" key="8">
    <source>
        <dbReference type="Pfam" id="PF22544"/>
    </source>
</evidence>
<dbReference type="Pfam" id="PF22544">
    <property type="entry name" value="HYDIN_VesB_CFA65-like_Ig"/>
    <property type="match status" value="1"/>
</dbReference>
<keyword evidence="6" id="KW-0472">Membrane</keyword>
<dbReference type="InterPro" id="IPR049886">
    <property type="entry name" value="CFI_box_CTERM_dom"/>
</dbReference>
<evidence type="ECO:0000256" key="6">
    <source>
        <dbReference type="SAM" id="Phobius"/>
    </source>
</evidence>
<accession>A0A3B1DLR8</accession>
<dbReference type="NCBIfam" id="TIGR03296">
    <property type="entry name" value="M6dom_TIGR03296"/>
    <property type="match status" value="1"/>
</dbReference>
<sequence length="779" mass="84564">MGKGYRDEMRAGLIRVVFCVFQVFFLIGLLWMEEAGAVVAAPVEQILRQADGTEFPARQWGDKWSHGWETAEGYTVVRDKVTGNWTYALTDGRGKLAASSLVVGIELPVGLKMQIRPSKNALLKTPKGKTVISAGTPERVVPPSGVANIPVILMNFNDTTTTYNTPDFDTLLFGTGNKSMKDYYEEVSYGAFSISPGPAGVVGWYTAANIHDYYGANDAKGWDKWPGDLVYEAVAAADAAVDFSAYDSDGNCYVDVVGIVHQGTGEEVGESSADIWSHSWDLVSARNSGYSNYGAYTSDDSDTACPDGYIVNDYIIMPELYQSTPSATLSTIGVFTHEYAHALGVPDLYDTDGSSSGIGKWGLMGAGTWNYVSTLGDTPAHMSAWSKYRLGWVTPTLVTDSLINEFIDAAAAGADVYQLLPGSPATGGEYFLVENRYRVSGTFDEGLPGEGLAIWHIDESRPDNNIECYPPKDCSKNHYKVSVVQADGNWDLEKGNNSGDNGDLYPGSTNNTAFSGTSTPSSQLYNGLSNIADVTSISPSQSTMTATLTVYPNISVDPSSIDFGIVELSDNPLSRSLTVSNSGQTPLVTGTISIQGRDMHDFVIRQDECSNLTMAPGENCEVSLIFSATSYGLKEATLVIPSNDPDTPDAEVSLKGSAGAAGDNWDCFIATAAYGSYLDPHVKVLREFRDRWLIPDFRFRILDLRFEVPNVIGRKFVRLYYRYSPPVADYIREHEGLRAGTRFALTPLVYGIKYPGAAIAAGVILVVFLIRRIRRAAVQ</sequence>
<evidence type="ECO:0000256" key="4">
    <source>
        <dbReference type="ARBA" id="ARBA00023069"/>
    </source>
</evidence>
<comment type="subcellular location">
    <subcellularLocation>
        <location evidence="1">Cell projection</location>
        <location evidence="1">Cilium</location>
    </subcellularLocation>
    <subcellularLocation>
        <location evidence="2">Cytoplasm</location>
    </subcellularLocation>
</comment>
<dbReference type="GO" id="GO:0008233">
    <property type="term" value="F:peptidase activity"/>
    <property type="evidence" value="ECO:0007669"/>
    <property type="project" value="InterPro"/>
</dbReference>
<dbReference type="PANTHER" id="PTHR41775">
    <property type="entry name" value="SECRETED PROTEIN-RELATED"/>
    <property type="match status" value="1"/>
</dbReference>
<dbReference type="Gene3D" id="2.60.40.10">
    <property type="entry name" value="Immunoglobulins"/>
    <property type="match status" value="1"/>
</dbReference>
<organism evidence="9">
    <name type="scientific">hydrothermal vent metagenome</name>
    <dbReference type="NCBI Taxonomy" id="652676"/>
    <lineage>
        <taxon>unclassified sequences</taxon>
        <taxon>metagenomes</taxon>
        <taxon>ecological metagenomes</taxon>
    </lineage>
</organism>
<dbReference type="SUPFAM" id="SSF55486">
    <property type="entry name" value="Metalloproteases ('zincins'), catalytic domain"/>
    <property type="match status" value="1"/>
</dbReference>
<dbReference type="NCBIfam" id="NF041770">
    <property type="entry name" value="CFI_box_CTERM"/>
    <property type="match status" value="1"/>
</dbReference>
<evidence type="ECO:0000256" key="5">
    <source>
        <dbReference type="ARBA" id="ARBA00023273"/>
    </source>
</evidence>
<feature type="domain" description="Peptidase M6-like" evidence="7">
    <location>
        <begin position="171"/>
        <end position="391"/>
    </location>
</feature>
<keyword evidence="3" id="KW-0963">Cytoplasm</keyword>
<dbReference type="EMBL" id="UOGH01000264">
    <property type="protein sequence ID" value="VAX32635.1"/>
    <property type="molecule type" value="Genomic_DNA"/>
</dbReference>
<feature type="domain" description="HYDIN/VesB/CFA65-like Ig-like" evidence="8">
    <location>
        <begin position="552"/>
        <end position="656"/>
    </location>
</feature>
<dbReference type="GO" id="GO:0005737">
    <property type="term" value="C:cytoplasm"/>
    <property type="evidence" value="ECO:0007669"/>
    <property type="project" value="UniProtKB-SubCell"/>
</dbReference>
<dbReference type="GO" id="GO:0006508">
    <property type="term" value="P:proteolysis"/>
    <property type="evidence" value="ECO:0007669"/>
    <property type="project" value="InterPro"/>
</dbReference>
<feature type="transmembrane region" description="Helical" evidence="6">
    <location>
        <begin position="12"/>
        <end position="32"/>
    </location>
</feature>
<keyword evidence="5" id="KW-0966">Cell projection</keyword>
<reference evidence="9" key="1">
    <citation type="submission" date="2018-06" db="EMBL/GenBank/DDBJ databases">
        <authorList>
            <person name="Zhirakovskaya E."/>
        </authorList>
    </citation>
    <scope>NUCLEOTIDE SEQUENCE</scope>
</reference>
<evidence type="ECO:0000313" key="9">
    <source>
        <dbReference type="EMBL" id="VAX32635.1"/>
    </source>
</evidence>
<dbReference type="NCBIfam" id="NF012200">
    <property type="entry name" value="choice_anch_D"/>
    <property type="match status" value="1"/>
</dbReference>
<dbReference type="InterPro" id="IPR013783">
    <property type="entry name" value="Ig-like_fold"/>
</dbReference>
<evidence type="ECO:0000256" key="3">
    <source>
        <dbReference type="ARBA" id="ARBA00022490"/>
    </source>
</evidence>
<proteinExistence type="predicted"/>
<evidence type="ECO:0000256" key="2">
    <source>
        <dbReference type="ARBA" id="ARBA00004496"/>
    </source>
</evidence>
<feature type="transmembrane region" description="Helical" evidence="6">
    <location>
        <begin position="752"/>
        <end position="770"/>
    </location>
</feature>
<dbReference type="InterPro" id="IPR053879">
    <property type="entry name" value="HYDIN_VesB_CFA65-like_Ig"/>
</dbReference>
<evidence type="ECO:0000256" key="1">
    <source>
        <dbReference type="ARBA" id="ARBA00004138"/>
    </source>
</evidence>
<dbReference type="GO" id="GO:0005929">
    <property type="term" value="C:cilium"/>
    <property type="evidence" value="ECO:0007669"/>
    <property type="project" value="UniProtKB-SubCell"/>
</dbReference>
<dbReference type="PANTHER" id="PTHR41775:SF1">
    <property type="entry name" value="PEPTIDASE M6-LIKE DOMAIN-CONTAINING PROTEIN"/>
    <property type="match status" value="1"/>
</dbReference>
<dbReference type="InterPro" id="IPR008757">
    <property type="entry name" value="Peptidase_M6-like_domain"/>
</dbReference>
<protein>
    <submittedName>
        <fullName evidence="9">Uncharacterized protein</fullName>
    </submittedName>
</protein>
<dbReference type="Pfam" id="PF05547">
    <property type="entry name" value="Peptidase_M6"/>
    <property type="match status" value="1"/>
</dbReference>
<evidence type="ECO:0000259" key="7">
    <source>
        <dbReference type="Pfam" id="PF05547"/>
    </source>
</evidence>
<keyword evidence="6" id="KW-1133">Transmembrane helix</keyword>